<dbReference type="InterPro" id="IPR047296">
    <property type="entry name" value="GIY-YIG_UvrC_Cho"/>
</dbReference>
<dbReference type="GO" id="GO:0045004">
    <property type="term" value="P:DNA replication proofreading"/>
    <property type="evidence" value="ECO:0007669"/>
    <property type="project" value="TreeGrafter"/>
</dbReference>
<proteinExistence type="predicted"/>
<dbReference type="GO" id="GO:0006289">
    <property type="term" value="P:nucleotide-excision repair"/>
    <property type="evidence" value="ECO:0007669"/>
    <property type="project" value="InterPro"/>
</dbReference>
<dbReference type="InterPro" id="IPR006054">
    <property type="entry name" value="DnaQ"/>
</dbReference>
<dbReference type="PANTHER" id="PTHR30231">
    <property type="entry name" value="DNA POLYMERASE III SUBUNIT EPSILON"/>
    <property type="match status" value="1"/>
</dbReference>
<dbReference type="Gene3D" id="3.40.1440.10">
    <property type="entry name" value="GIY-YIG endonuclease"/>
    <property type="match status" value="1"/>
</dbReference>
<evidence type="ECO:0000259" key="1">
    <source>
        <dbReference type="PROSITE" id="PS50164"/>
    </source>
</evidence>
<organism evidence="2 3">
    <name type="scientific">candidate division WS6 bacterium OLB20</name>
    <dbReference type="NCBI Taxonomy" id="1617426"/>
    <lineage>
        <taxon>Bacteria</taxon>
        <taxon>Candidatus Dojkabacteria</taxon>
    </lineage>
</organism>
<dbReference type="PROSITE" id="PS50164">
    <property type="entry name" value="GIY_YIG"/>
    <property type="match status" value="1"/>
</dbReference>
<name>A0A136M0K2_9BACT</name>
<dbReference type="SMART" id="SM00465">
    <property type="entry name" value="GIYc"/>
    <property type="match status" value="1"/>
</dbReference>
<dbReference type="CDD" id="cd10434">
    <property type="entry name" value="GIY-YIG_UvrC_Cho"/>
    <property type="match status" value="1"/>
</dbReference>
<dbReference type="AlphaFoldDB" id="A0A136M0K2"/>
<dbReference type="GO" id="GO:0005829">
    <property type="term" value="C:cytosol"/>
    <property type="evidence" value="ECO:0007669"/>
    <property type="project" value="TreeGrafter"/>
</dbReference>
<evidence type="ECO:0000313" key="3">
    <source>
        <dbReference type="Proteomes" id="UP000070457"/>
    </source>
</evidence>
<gene>
    <name evidence="2" type="primary">cho</name>
    <name evidence="2" type="ORF">TR69_WS6001000301</name>
</gene>
<dbReference type="STRING" id="1617426.TR69_WS6001000301"/>
<dbReference type="EC" id="3.1.25.-" evidence="2"/>
<sequence>MVLFDLETTGVRAGDDRVIEIGMVKVQNGKEIDRFNALINPEIPLPAFISRLTGITDHDLVSERTFAELIAEIDTFIGDSLLIAHNAAFDISFLAAEFERAAFPRSFSYACSVKLSRRLYPAQRRHGLDHIIARLGLTVENRHRALDDAFVIHHFIERSRQDHSDEQVMRHLAEITLEKHVSARNKPVVNLPEGPGVYVFEDEQGSPLYIGKSINIKKRVQDHLRSGANRFTENYSSIRTIRTTGELGALLREALMIKTEIPLYNRMLRRNRGMLLLLKETTDDGYISLKRVEVPSVSPDEFASFFGVFKSKSQLEHILANFAKRYGLCHKLLGLEAGKGSCFASQIGICSGACSGKVTPEDYNTQLMLAFHEYSVDAWEWEGPVLLTEENNEGDSEQFLIDKWCLLGSSKPLLEKFNSSDRMQYRFDFDIYKILRRHTRTHTMKITELQSAEELQLPYYLPARVSRIQGLQ</sequence>
<dbReference type="NCBIfam" id="TIGR00573">
    <property type="entry name" value="dnaq"/>
    <property type="match status" value="1"/>
</dbReference>
<dbReference type="InterPro" id="IPR035901">
    <property type="entry name" value="GIY-YIG_endonuc_sf"/>
</dbReference>
<dbReference type="PANTHER" id="PTHR30231:SF37">
    <property type="entry name" value="EXODEOXYRIBONUCLEASE 10"/>
    <property type="match status" value="1"/>
</dbReference>
<accession>A0A136M0K2</accession>
<reference evidence="2 3" key="1">
    <citation type="submission" date="2015-02" db="EMBL/GenBank/DDBJ databases">
        <title>Improved understanding of the partial-nitritation anammox process through 23 genomes representing the majority of the microbial community.</title>
        <authorList>
            <person name="Speth D.R."/>
            <person name="In T Zandt M."/>
            <person name="Guerrero Cruz S."/>
            <person name="Jetten M.S."/>
            <person name="Dutilh B.E."/>
        </authorList>
    </citation>
    <scope>NUCLEOTIDE SEQUENCE [LARGE SCALE GENOMIC DNA]</scope>
    <source>
        <strain evidence="2">OLB20</strain>
    </source>
</reference>
<dbReference type="GO" id="GO:0003887">
    <property type="term" value="F:DNA-directed DNA polymerase activity"/>
    <property type="evidence" value="ECO:0007669"/>
    <property type="project" value="InterPro"/>
</dbReference>
<dbReference type="SUPFAM" id="SSF53098">
    <property type="entry name" value="Ribonuclease H-like"/>
    <property type="match status" value="1"/>
</dbReference>
<dbReference type="EMBL" id="JYNZ01000002">
    <property type="protein sequence ID" value="KXK27425.1"/>
    <property type="molecule type" value="Genomic_DNA"/>
</dbReference>
<dbReference type="SUPFAM" id="SSF82771">
    <property type="entry name" value="GIY-YIG endonuclease"/>
    <property type="match status" value="1"/>
</dbReference>
<dbReference type="InterPro" id="IPR000305">
    <property type="entry name" value="GIY-YIG_endonuc"/>
</dbReference>
<dbReference type="InterPro" id="IPR012337">
    <property type="entry name" value="RNaseH-like_sf"/>
</dbReference>
<keyword evidence="2" id="KW-0378">Hydrolase</keyword>
<dbReference type="Proteomes" id="UP000070457">
    <property type="component" value="Unassembled WGS sequence"/>
</dbReference>
<dbReference type="Gene3D" id="3.30.420.10">
    <property type="entry name" value="Ribonuclease H-like superfamily/Ribonuclease H"/>
    <property type="match status" value="1"/>
</dbReference>
<dbReference type="InterPro" id="IPR013520">
    <property type="entry name" value="Ribonucl_H"/>
</dbReference>
<protein>
    <submittedName>
        <fullName evidence="2">Excinuclease cho</fullName>
        <ecNumber evidence="2">3.1.25.-</ecNumber>
    </submittedName>
</protein>
<dbReference type="InterPro" id="IPR036397">
    <property type="entry name" value="RNaseH_sf"/>
</dbReference>
<dbReference type="GO" id="GO:0008408">
    <property type="term" value="F:3'-5' exonuclease activity"/>
    <property type="evidence" value="ECO:0007669"/>
    <property type="project" value="TreeGrafter"/>
</dbReference>
<dbReference type="SMART" id="SM00479">
    <property type="entry name" value="EXOIII"/>
    <property type="match status" value="1"/>
</dbReference>
<dbReference type="Pfam" id="PF00929">
    <property type="entry name" value="RNase_T"/>
    <property type="match status" value="1"/>
</dbReference>
<evidence type="ECO:0000313" key="2">
    <source>
        <dbReference type="EMBL" id="KXK27425.1"/>
    </source>
</evidence>
<dbReference type="FunFam" id="3.30.420.10:FF:000045">
    <property type="entry name" value="3'-5' exonuclease DinG"/>
    <property type="match status" value="1"/>
</dbReference>
<comment type="caution">
    <text evidence="2">The sequence shown here is derived from an EMBL/GenBank/DDBJ whole genome shotgun (WGS) entry which is preliminary data.</text>
</comment>
<feature type="domain" description="GIY-YIG" evidence="1">
    <location>
        <begin position="193"/>
        <end position="266"/>
    </location>
</feature>
<dbReference type="GO" id="GO:0003677">
    <property type="term" value="F:DNA binding"/>
    <property type="evidence" value="ECO:0007669"/>
    <property type="project" value="InterPro"/>
</dbReference>
<dbReference type="Pfam" id="PF01541">
    <property type="entry name" value="GIY-YIG"/>
    <property type="match status" value="1"/>
</dbReference>
<dbReference type="CDD" id="cd06127">
    <property type="entry name" value="DEDDh"/>
    <property type="match status" value="1"/>
</dbReference>